<dbReference type="InterPro" id="IPR045077">
    <property type="entry name" value="L3_arc_euk"/>
</dbReference>
<sequence>MSRCDFLPEVSPRIFDLHSYDTKLVSDARKAGLKPEEKSFDVDKEKLSSVAKIKVVLGSPGVDHIIFSLWHVLISKPQTFYIPSNNIYMTEKDITPIGGFPHYGVVKDDNLLIKGCCVLSKKRVVTLRQSLLKRTSWLALKEINIIDTFLTGFKITIFTD</sequence>
<gene>
    <name evidence="4" type="primary">RPL3</name>
    <name evidence="4" type="ORF">KSP40_PGU001105</name>
</gene>
<dbReference type="Gene3D" id="2.40.30.10">
    <property type="entry name" value="Translation factors"/>
    <property type="match status" value="1"/>
</dbReference>
<dbReference type="PANTHER" id="PTHR11363:SF5">
    <property type="entry name" value="LARGE RIBOSOMAL SUBUNIT PROTEIN UL3"/>
    <property type="match status" value="1"/>
</dbReference>
<dbReference type="Proteomes" id="UP001412067">
    <property type="component" value="Unassembled WGS sequence"/>
</dbReference>
<dbReference type="PANTHER" id="PTHR11363">
    <property type="entry name" value="60S RIBOSOMAL PROTEIN L3-RELATED"/>
    <property type="match status" value="1"/>
</dbReference>
<keyword evidence="5" id="KW-1185">Reference proteome</keyword>
<dbReference type="InterPro" id="IPR009000">
    <property type="entry name" value="Transl_B-barrel_sf"/>
</dbReference>
<evidence type="ECO:0000256" key="2">
    <source>
        <dbReference type="ARBA" id="ARBA00022980"/>
    </source>
</evidence>
<comment type="caution">
    <text evidence="4">The sequence shown here is derived from an EMBL/GenBank/DDBJ whole genome shotgun (WGS) entry which is preliminary data.</text>
</comment>
<evidence type="ECO:0000313" key="4">
    <source>
        <dbReference type="EMBL" id="KAK8963219.1"/>
    </source>
</evidence>
<reference evidence="4 5" key="1">
    <citation type="journal article" date="2022" name="Nat. Plants">
        <title>Genomes of leafy and leafless Platanthera orchids illuminate the evolution of mycoheterotrophy.</title>
        <authorList>
            <person name="Li M.H."/>
            <person name="Liu K.W."/>
            <person name="Li Z."/>
            <person name="Lu H.C."/>
            <person name="Ye Q.L."/>
            <person name="Zhang D."/>
            <person name="Wang J.Y."/>
            <person name="Li Y.F."/>
            <person name="Zhong Z.M."/>
            <person name="Liu X."/>
            <person name="Yu X."/>
            <person name="Liu D.K."/>
            <person name="Tu X.D."/>
            <person name="Liu B."/>
            <person name="Hao Y."/>
            <person name="Liao X.Y."/>
            <person name="Jiang Y.T."/>
            <person name="Sun W.H."/>
            <person name="Chen J."/>
            <person name="Chen Y.Q."/>
            <person name="Ai Y."/>
            <person name="Zhai J.W."/>
            <person name="Wu S.S."/>
            <person name="Zhou Z."/>
            <person name="Hsiao Y.Y."/>
            <person name="Wu W.L."/>
            <person name="Chen Y.Y."/>
            <person name="Lin Y.F."/>
            <person name="Hsu J.L."/>
            <person name="Li C.Y."/>
            <person name="Wang Z.W."/>
            <person name="Zhao X."/>
            <person name="Zhong W.Y."/>
            <person name="Ma X.K."/>
            <person name="Ma L."/>
            <person name="Huang J."/>
            <person name="Chen G.Z."/>
            <person name="Huang M.Z."/>
            <person name="Huang L."/>
            <person name="Peng D.H."/>
            <person name="Luo Y.B."/>
            <person name="Zou S.Q."/>
            <person name="Chen S.P."/>
            <person name="Lan S."/>
            <person name="Tsai W.C."/>
            <person name="Van de Peer Y."/>
            <person name="Liu Z.J."/>
        </authorList>
    </citation>
    <scope>NUCLEOTIDE SEQUENCE [LARGE SCALE GENOMIC DNA]</scope>
    <source>
        <strain evidence="4">Lor288</strain>
    </source>
</reference>
<keyword evidence="2 4" id="KW-0689">Ribosomal protein</keyword>
<name>A0ABR2MHN7_9ASPA</name>
<keyword evidence="3" id="KW-0687">Ribonucleoprotein</keyword>
<dbReference type="InterPro" id="IPR000597">
    <property type="entry name" value="Ribosomal_uL3"/>
</dbReference>
<accession>A0ABR2MHN7</accession>
<dbReference type="GO" id="GO:0005840">
    <property type="term" value="C:ribosome"/>
    <property type="evidence" value="ECO:0007669"/>
    <property type="project" value="UniProtKB-KW"/>
</dbReference>
<evidence type="ECO:0000313" key="5">
    <source>
        <dbReference type="Proteomes" id="UP001412067"/>
    </source>
</evidence>
<protein>
    <submittedName>
        <fullName evidence="4">60S ribosomal protein L3</fullName>
    </submittedName>
</protein>
<evidence type="ECO:0000256" key="3">
    <source>
        <dbReference type="ARBA" id="ARBA00023274"/>
    </source>
</evidence>
<dbReference type="Pfam" id="PF00297">
    <property type="entry name" value="Ribosomal_L3"/>
    <property type="match status" value="1"/>
</dbReference>
<evidence type="ECO:0000256" key="1">
    <source>
        <dbReference type="ARBA" id="ARBA00006540"/>
    </source>
</evidence>
<comment type="similarity">
    <text evidence="1">Belongs to the universal ribosomal protein uL3 family.</text>
</comment>
<organism evidence="4 5">
    <name type="scientific">Platanthera guangdongensis</name>
    <dbReference type="NCBI Taxonomy" id="2320717"/>
    <lineage>
        <taxon>Eukaryota</taxon>
        <taxon>Viridiplantae</taxon>
        <taxon>Streptophyta</taxon>
        <taxon>Embryophyta</taxon>
        <taxon>Tracheophyta</taxon>
        <taxon>Spermatophyta</taxon>
        <taxon>Magnoliopsida</taxon>
        <taxon>Liliopsida</taxon>
        <taxon>Asparagales</taxon>
        <taxon>Orchidaceae</taxon>
        <taxon>Orchidoideae</taxon>
        <taxon>Orchideae</taxon>
        <taxon>Orchidinae</taxon>
        <taxon>Platanthera</taxon>
    </lineage>
</organism>
<proteinExistence type="inferred from homology"/>
<dbReference type="SUPFAM" id="SSF50447">
    <property type="entry name" value="Translation proteins"/>
    <property type="match status" value="1"/>
</dbReference>
<dbReference type="EMBL" id="JBBWWR010000007">
    <property type="protein sequence ID" value="KAK8963219.1"/>
    <property type="molecule type" value="Genomic_DNA"/>
</dbReference>